<reference evidence="2" key="1">
    <citation type="submission" date="2022-07" db="EMBL/GenBank/DDBJ databases">
        <title>The genome of Lyophyllum shimeji provides insight into the initial evolution of ectomycorrhizal fungal genome.</title>
        <authorList>
            <person name="Kobayashi Y."/>
            <person name="Shibata T."/>
            <person name="Hirakawa H."/>
            <person name="Shigenobu S."/>
            <person name="Nishiyama T."/>
            <person name="Yamada A."/>
            <person name="Hasebe M."/>
            <person name="Kawaguchi M."/>
        </authorList>
    </citation>
    <scope>NUCLEOTIDE SEQUENCE</scope>
    <source>
        <strain evidence="2">AT787</strain>
    </source>
</reference>
<comment type="caution">
    <text evidence="2">The sequence shown here is derived from an EMBL/GenBank/DDBJ whole genome shotgun (WGS) entry which is preliminary data.</text>
</comment>
<dbReference type="Proteomes" id="UP001063166">
    <property type="component" value="Unassembled WGS sequence"/>
</dbReference>
<evidence type="ECO:0000313" key="2">
    <source>
        <dbReference type="EMBL" id="GLB43013.1"/>
    </source>
</evidence>
<keyword evidence="3" id="KW-1185">Reference proteome</keyword>
<gene>
    <name evidence="2" type="ORF">LshimejAT787_1204620</name>
</gene>
<proteinExistence type="predicted"/>
<organism evidence="2 3">
    <name type="scientific">Lyophyllum shimeji</name>
    <name type="common">Hon-shimeji</name>
    <name type="synonym">Tricholoma shimeji</name>
    <dbReference type="NCBI Taxonomy" id="47721"/>
    <lineage>
        <taxon>Eukaryota</taxon>
        <taxon>Fungi</taxon>
        <taxon>Dikarya</taxon>
        <taxon>Basidiomycota</taxon>
        <taxon>Agaricomycotina</taxon>
        <taxon>Agaricomycetes</taxon>
        <taxon>Agaricomycetidae</taxon>
        <taxon>Agaricales</taxon>
        <taxon>Tricholomatineae</taxon>
        <taxon>Lyophyllaceae</taxon>
        <taxon>Lyophyllum</taxon>
    </lineage>
</organism>
<sequence>MGCQSATANEPERGFFPTRSRGSAQDEWAVRGLSRSPLIAEIIPLCCKAGSQEGIFRAVTVGPVLVRDKPLPEQPSPVVAHSHAVLSVRKHRHE</sequence>
<protein>
    <submittedName>
        <fullName evidence="2">Uncharacterized protein</fullName>
    </submittedName>
</protein>
<accession>A0A9P3URU5</accession>
<dbReference type="AlphaFoldDB" id="A0A9P3URU5"/>
<name>A0A9P3URU5_LYOSH</name>
<feature type="region of interest" description="Disordered" evidence="1">
    <location>
        <begin position="1"/>
        <end position="26"/>
    </location>
</feature>
<dbReference type="EMBL" id="BRPK01000012">
    <property type="protein sequence ID" value="GLB43013.1"/>
    <property type="molecule type" value="Genomic_DNA"/>
</dbReference>
<evidence type="ECO:0000313" key="3">
    <source>
        <dbReference type="Proteomes" id="UP001063166"/>
    </source>
</evidence>
<evidence type="ECO:0000256" key="1">
    <source>
        <dbReference type="SAM" id="MobiDB-lite"/>
    </source>
</evidence>